<dbReference type="Proteomes" id="UP000199412">
    <property type="component" value="Unassembled WGS sequence"/>
</dbReference>
<name>A0A1G7HQ98_9PROT</name>
<feature type="compositionally biased region" description="Polar residues" evidence="1">
    <location>
        <begin position="163"/>
        <end position="189"/>
    </location>
</feature>
<organism evidence="3 4">
    <name type="scientific">Rhodospira trueperi</name>
    <dbReference type="NCBI Taxonomy" id="69960"/>
    <lineage>
        <taxon>Bacteria</taxon>
        <taxon>Pseudomonadati</taxon>
        <taxon>Pseudomonadota</taxon>
        <taxon>Alphaproteobacteria</taxon>
        <taxon>Rhodospirillales</taxon>
        <taxon>Rhodospirillaceae</taxon>
        <taxon>Rhodospira</taxon>
    </lineage>
</organism>
<evidence type="ECO:0000256" key="2">
    <source>
        <dbReference type="SAM" id="SignalP"/>
    </source>
</evidence>
<dbReference type="EMBL" id="FNAP01000024">
    <property type="protein sequence ID" value="SDF02468.1"/>
    <property type="molecule type" value="Genomic_DNA"/>
</dbReference>
<proteinExistence type="predicted"/>
<dbReference type="SUPFAM" id="SSF50346">
    <property type="entry name" value="PRC-barrel domain"/>
    <property type="match status" value="2"/>
</dbReference>
<dbReference type="Gene3D" id="2.30.30.240">
    <property type="entry name" value="PRC-barrel domain"/>
    <property type="match status" value="2"/>
</dbReference>
<reference evidence="3 4" key="1">
    <citation type="submission" date="2016-10" db="EMBL/GenBank/DDBJ databases">
        <authorList>
            <person name="de Groot N.N."/>
        </authorList>
    </citation>
    <scope>NUCLEOTIDE SEQUENCE [LARGE SCALE GENOMIC DNA]</scope>
    <source>
        <strain evidence="3 4">ATCC 700224</strain>
    </source>
</reference>
<keyword evidence="2" id="KW-0732">Signal</keyword>
<dbReference type="PANTHER" id="PTHR36505">
    <property type="entry name" value="BLR1072 PROTEIN"/>
    <property type="match status" value="1"/>
</dbReference>
<feature type="region of interest" description="Disordered" evidence="1">
    <location>
        <begin position="138"/>
        <end position="195"/>
    </location>
</feature>
<dbReference type="PANTHER" id="PTHR36505:SF1">
    <property type="entry name" value="BLR1072 PROTEIN"/>
    <property type="match status" value="1"/>
</dbReference>
<dbReference type="AlphaFoldDB" id="A0A1G7HQ98"/>
<feature type="signal peptide" evidence="2">
    <location>
        <begin position="1"/>
        <end position="25"/>
    </location>
</feature>
<feature type="region of interest" description="Disordered" evidence="1">
    <location>
        <begin position="26"/>
        <end position="63"/>
    </location>
</feature>
<feature type="chain" id="PRO_5011437886" evidence="2">
    <location>
        <begin position="26"/>
        <end position="271"/>
    </location>
</feature>
<dbReference type="STRING" id="69960.SAMN05421720_1246"/>
<evidence type="ECO:0000313" key="4">
    <source>
        <dbReference type="Proteomes" id="UP000199412"/>
    </source>
</evidence>
<gene>
    <name evidence="3" type="ORF">SAMN05421720_1246</name>
</gene>
<evidence type="ECO:0000256" key="1">
    <source>
        <dbReference type="SAM" id="MobiDB-lite"/>
    </source>
</evidence>
<sequence length="271" mass="27523">MKKITVFGTTLTVPMLALVAGTAMAADPAPSGGVSDTGTVAGDTMKQAAPDAQASETPANAAARTDMPTETVIGREVVNTKGDTVGEVSAITGDSVIVDVGGFLGMGTHGVALNWRDLTPVGSGEDMTLQTALTKQQIQDLPKAESGAQGAAQMRDDSDHANQDTAQTGEASDQTTDDSAAGTGMSSQKADMPTDAVLGREVVNAEGDTVGEVSVIAGDRVIVEVGGFLGMGMHGVALNWGDLTPIGSGEDMTLQTALTDAQIKDLPTYNQ</sequence>
<dbReference type="InterPro" id="IPR011033">
    <property type="entry name" value="PRC_barrel-like_sf"/>
</dbReference>
<protein>
    <submittedName>
        <fullName evidence="3">PRC-barrel domain-containing protein</fullName>
    </submittedName>
</protein>
<dbReference type="OrthoDB" id="8021018at2"/>
<dbReference type="RefSeq" id="WP_092788035.1">
    <property type="nucleotide sequence ID" value="NZ_FNAP01000024.1"/>
</dbReference>
<evidence type="ECO:0000313" key="3">
    <source>
        <dbReference type="EMBL" id="SDF02468.1"/>
    </source>
</evidence>
<keyword evidence="4" id="KW-1185">Reference proteome</keyword>
<accession>A0A1G7HQ98</accession>